<feature type="compositionally biased region" description="Basic and acidic residues" evidence="1">
    <location>
        <begin position="283"/>
        <end position="294"/>
    </location>
</feature>
<feature type="compositionally biased region" description="Polar residues" evidence="1">
    <location>
        <begin position="1280"/>
        <end position="1290"/>
    </location>
</feature>
<feature type="compositionally biased region" description="Polar residues" evidence="1">
    <location>
        <begin position="362"/>
        <end position="397"/>
    </location>
</feature>
<organism evidence="2">
    <name type="scientific">Aegilops tauschii</name>
    <name type="common">Tausch's goatgrass</name>
    <name type="synonym">Aegilops squarrosa</name>
    <dbReference type="NCBI Taxonomy" id="37682"/>
    <lineage>
        <taxon>Eukaryota</taxon>
        <taxon>Viridiplantae</taxon>
        <taxon>Streptophyta</taxon>
        <taxon>Embryophyta</taxon>
        <taxon>Tracheophyta</taxon>
        <taxon>Spermatophyta</taxon>
        <taxon>Magnoliopsida</taxon>
        <taxon>Liliopsida</taxon>
        <taxon>Poales</taxon>
        <taxon>Poaceae</taxon>
        <taxon>BOP clade</taxon>
        <taxon>Pooideae</taxon>
        <taxon>Triticodae</taxon>
        <taxon>Triticeae</taxon>
        <taxon>Triticinae</taxon>
        <taxon>Aegilops</taxon>
    </lineage>
</organism>
<sequence>MRVRRRSAGIITDEHRGQAEMLGITVGQLLEIEPMSPLREEDIKWKYVRGEPLVELEETHSTNLSSVAIVCWMNMYEMIKAGCYGIGFIDPNTINEDTWKLEWAWEKFINVTPGKWQKNLYWYRPKALKQAPGTEVYAYYVCENIHMMASERSRSDRQLWVVPKGLGLRVMGNEMGNNNVIGQQVPEESAKDFDKTMANADYSHELSNINGEKDTEKDVTKDVDMSEVLKVPLISSGGDKHMASDQTKLSAANEDLDGKNRGSPQDHASTEDDDGNNYLPTEQNKEKDGAKDLDMSEVLKAPVISNGGDDQMASDQTKISAANEDLDEKNRGSLEDHTSTQDDGNSNLSTEQGDETQEDSGTETATNSAETVAHVGTTTEDITSNKDTSSANEQFTQLEHETTEKNEENTTANPAMLLEESIEGLPEDEEESCSQEVAGASDNLVGGDTVENLEGQTGVSTVVGDNLVGETTSSTESIISGYLADESKEVVVEDEPRERENSSYVKPEGDTNQETFKNEEKQEICEIGKNNTCKTITEDTVVESAEVLEEDKKIQGLENQEEEFPKCNKYGAPDIVEAVSQFQSTLAHPSAASGKEFQKHELSIAEQMLDSVSVAMEHNVIKTAEKEQGGIIERDVADKNEEDNFEGDQKSDGMSEVLKDPIISNGGNDQIASDQTKISAANEDLDEKNRDSLQDHTSIQDDDGNSNLPTEQGDESQEGSGTETTTDGTEKVAAVDTTTEDMTSGNDTSLSDEQFKQVVHEMTETSEESTIPNPLTLLEGIIESAPQDGEEYCSQEAAVVDDNLVGEDTVESLEERQTGVSAVEDLWTPSSVQGATTSSTESIITDHLDDETKEVVLEDEPRERENSSHVRPEDDTNQETSKKEEKQEICEMGNNNSCKTITVDTVIENDESALADPSATNSKELQKHELSIAEQMSDSVSAAMEHNVIETAEKEQGGIVNKDVADKNEEDNFEGDKKSDGIHDSLGLAKVHGEDFTGLGPPLSGPLPILNEEKVHEEVIIEELAAPMTATSHALQPVEDFVKEDIKPDSSDSNEGATTSTCEAKAIDTQETMNSSQCDQPQPLLLEEPEVVKFENSETLSTCMKPVECSSATDLIFPNLFNKERQGTSDKATCFTSESNQEKVTGTVGFAVESEQKKVIANADDSSEEQCLLQKPTLGTDVGEETPLLLSTESINSLSYSSEQHSKVVKDIPMTNITLMQAKDEAVEESEKSPLLSPREPSEGAFRAPNHSARNNKPLCSLMTEDGVGTWSPLKEQEPVQKNSTTVSSPRSKEKQKPKSSLFAICMCCTTATD</sequence>
<feature type="compositionally biased region" description="Polar residues" evidence="1">
    <location>
        <begin position="665"/>
        <end position="679"/>
    </location>
</feature>
<feature type="compositionally biased region" description="Basic and acidic residues" evidence="1">
    <location>
        <begin position="647"/>
        <end position="659"/>
    </location>
</feature>
<feature type="compositionally biased region" description="Basic and acidic residues" evidence="1">
    <location>
        <begin position="853"/>
        <end position="889"/>
    </location>
</feature>
<feature type="compositionally biased region" description="Basic and acidic residues" evidence="1">
    <location>
        <begin position="622"/>
        <end position="639"/>
    </location>
</feature>
<feature type="compositionally biased region" description="Acidic residues" evidence="1">
    <location>
        <begin position="420"/>
        <end position="433"/>
    </location>
</feature>
<dbReference type="EnsemblPlants" id="EMT29108">
    <property type="protein sequence ID" value="EMT29108"/>
    <property type="gene ID" value="F775_00194"/>
</dbReference>
<feature type="compositionally biased region" description="Low complexity" evidence="1">
    <location>
        <begin position="718"/>
        <end position="727"/>
    </location>
</feature>
<feature type="compositionally biased region" description="Polar residues" evidence="1">
    <location>
        <begin position="828"/>
        <end position="843"/>
    </location>
</feature>
<feature type="compositionally biased region" description="Acidic residues" evidence="1">
    <location>
        <begin position="352"/>
        <end position="361"/>
    </location>
</feature>
<feature type="compositionally biased region" description="Polar residues" evidence="1">
    <location>
        <begin position="736"/>
        <end position="752"/>
    </location>
</feature>
<accession>M8C4V7</accession>
<feature type="region of interest" description="Disordered" evidence="1">
    <location>
        <begin position="251"/>
        <end position="295"/>
    </location>
</feature>
<feature type="region of interest" description="Disordered" evidence="1">
    <location>
        <begin position="1224"/>
        <end position="1300"/>
    </location>
</feature>
<feature type="region of interest" description="Disordered" evidence="1">
    <location>
        <begin position="622"/>
        <end position="755"/>
    </location>
</feature>
<feature type="compositionally biased region" description="Polar residues" evidence="1">
    <location>
        <begin position="341"/>
        <end position="351"/>
    </location>
</feature>
<name>M8C4V7_AEGTA</name>
<protein>
    <submittedName>
        <fullName evidence="2">Uncharacterized protein</fullName>
    </submittedName>
</protein>
<feature type="compositionally biased region" description="Basic and acidic residues" evidence="1">
    <location>
        <begin position="398"/>
        <end position="408"/>
    </location>
</feature>
<feature type="region of interest" description="Disordered" evidence="1">
    <location>
        <begin position="951"/>
        <end position="981"/>
    </location>
</feature>
<feature type="region of interest" description="Disordered" evidence="1">
    <location>
        <begin position="489"/>
        <end position="519"/>
    </location>
</feature>
<feature type="compositionally biased region" description="Basic and acidic residues" evidence="1">
    <location>
        <begin position="328"/>
        <end position="340"/>
    </location>
</feature>
<evidence type="ECO:0000313" key="2">
    <source>
        <dbReference type="EnsemblPlants" id="EMT29108"/>
    </source>
</evidence>
<reference evidence="2" key="1">
    <citation type="submission" date="2015-06" db="UniProtKB">
        <authorList>
            <consortium name="EnsemblPlants"/>
        </authorList>
    </citation>
    <scope>IDENTIFICATION</scope>
</reference>
<proteinExistence type="predicted"/>
<feature type="region of interest" description="Disordered" evidence="1">
    <location>
        <begin position="319"/>
        <end position="447"/>
    </location>
</feature>
<feature type="region of interest" description="Disordered" evidence="1">
    <location>
        <begin position="814"/>
        <end position="893"/>
    </location>
</feature>
<feature type="compositionally biased region" description="Basic and acidic residues" evidence="1">
    <location>
        <begin position="489"/>
        <end position="501"/>
    </location>
</feature>
<evidence type="ECO:0000256" key="1">
    <source>
        <dbReference type="SAM" id="MobiDB-lite"/>
    </source>
</evidence>